<proteinExistence type="inferred from homology"/>
<dbReference type="Gene3D" id="1.10.510.10">
    <property type="entry name" value="Transferase(Phosphotransferase) domain 1"/>
    <property type="match status" value="1"/>
</dbReference>
<dbReference type="PANTHER" id="PTHR44899:SF3">
    <property type="entry name" value="SERINE_THREONINE-PROTEIN KINASE NEK1"/>
    <property type="match status" value="1"/>
</dbReference>
<dbReference type="FunFam" id="3.30.200.20:FF:000097">
    <property type="entry name" value="Probable serine/threonine-protein kinase nek1"/>
    <property type="match status" value="1"/>
</dbReference>
<evidence type="ECO:0000256" key="3">
    <source>
        <dbReference type="ARBA" id="ARBA00022527"/>
    </source>
</evidence>
<feature type="binding site" evidence="10">
    <location>
        <position position="34"/>
    </location>
    <ligand>
        <name>ATP</name>
        <dbReference type="ChEBI" id="CHEBI:30616"/>
    </ligand>
</feature>
<dbReference type="InterPro" id="IPR017441">
    <property type="entry name" value="Protein_kinase_ATP_BS"/>
</dbReference>
<evidence type="ECO:0000256" key="10">
    <source>
        <dbReference type="PROSITE-ProRule" id="PRU10141"/>
    </source>
</evidence>
<keyword evidence="4" id="KW-0808">Transferase</keyword>
<dbReference type="InterPro" id="IPR051131">
    <property type="entry name" value="NEK_Ser/Thr_kinase_NIMA"/>
</dbReference>
<reference evidence="15" key="1">
    <citation type="submission" date="2012-12" db="EMBL/GenBank/DDBJ databases">
        <authorList>
            <person name="Hellsten U."/>
            <person name="Grimwood J."/>
            <person name="Chapman J.A."/>
            <person name="Shapiro H."/>
            <person name="Aerts A."/>
            <person name="Otillar R.P."/>
            <person name="Terry A.Y."/>
            <person name="Boore J.L."/>
            <person name="Simakov O."/>
            <person name="Marletaz F."/>
            <person name="Cho S.-J."/>
            <person name="Edsinger-Gonzales E."/>
            <person name="Havlak P."/>
            <person name="Kuo D.-H."/>
            <person name="Larsson T."/>
            <person name="Lv J."/>
            <person name="Arendt D."/>
            <person name="Savage R."/>
            <person name="Osoegawa K."/>
            <person name="de Jong P."/>
            <person name="Lindberg D.R."/>
            <person name="Seaver E.C."/>
            <person name="Weisblat D.A."/>
            <person name="Putnam N.H."/>
            <person name="Grigoriev I.V."/>
            <person name="Rokhsar D.S."/>
        </authorList>
    </citation>
    <scope>NUCLEOTIDE SEQUENCE</scope>
    <source>
        <strain evidence="15">I ESC-2004</strain>
    </source>
</reference>
<name>R7UFA4_CAPTE</name>
<dbReference type="AlphaFoldDB" id="R7UFA4"/>
<keyword evidence="6" id="KW-0418">Kinase</keyword>
<comment type="similarity">
    <text evidence="1">Belongs to the protein kinase superfamily. NEK Ser/Thr protein kinase family. NIMA subfamily.</text>
</comment>
<dbReference type="PROSITE" id="PS50011">
    <property type="entry name" value="PROTEIN_KINASE_DOM"/>
    <property type="match status" value="1"/>
</dbReference>
<keyword evidence="15" id="KW-1185">Reference proteome</keyword>
<sequence>MSNVYKKLNKLGSGTFGEAWLVKQKDTDRKYALKEIRVSGMSERDRLQSLVEVEALARCKHVNIVRYKKAFVDRGFLCIIMEYGDHGDLKRKIQDANGKHFAQNTILDWFVQMCYALKYIHGLNIIHRDLKTQNIFLTGDNVLKIGDFGIAKILQDSMDKASTAIGTPYYLSPEICHRHLYGTKSDIWAAGCVLYELCCLVPPFDGPDFSLLVVNIIRGLYSPIPKMYGPLLKDLVDVLLQVQPEKRPSARQVLSVAALQPYVTAHAHRMSRTSYQSPDGRSEPEIDKENVGLSRAYALLVLTIV</sequence>
<evidence type="ECO:0000256" key="4">
    <source>
        <dbReference type="ARBA" id="ARBA00022679"/>
    </source>
</evidence>
<protein>
    <recommendedName>
        <fullName evidence="2">non-specific serine/threonine protein kinase</fullName>
        <ecNumber evidence="2">2.7.11.1</ecNumber>
    </recommendedName>
</protein>
<keyword evidence="7 10" id="KW-0067">ATP-binding</keyword>
<dbReference type="SUPFAM" id="SSF56112">
    <property type="entry name" value="Protein kinase-like (PK-like)"/>
    <property type="match status" value="1"/>
</dbReference>
<dbReference type="Pfam" id="PF00069">
    <property type="entry name" value="Pkinase"/>
    <property type="match status" value="1"/>
</dbReference>
<dbReference type="OMA" id="RIPYDYK"/>
<reference evidence="14" key="3">
    <citation type="submission" date="2015-06" db="UniProtKB">
        <authorList>
            <consortium name="EnsemblMetazoa"/>
        </authorList>
    </citation>
    <scope>IDENTIFICATION</scope>
</reference>
<dbReference type="PANTHER" id="PTHR44899">
    <property type="entry name" value="CAMK FAMILY PROTEIN KINASE"/>
    <property type="match status" value="1"/>
</dbReference>
<dbReference type="EMBL" id="AMQN01009083">
    <property type="status" value="NOT_ANNOTATED_CDS"/>
    <property type="molecule type" value="Genomic_DNA"/>
</dbReference>
<organism evidence="13">
    <name type="scientific">Capitella teleta</name>
    <name type="common">Polychaete worm</name>
    <dbReference type="NCBI Taxonomy" id="283909"/>
    <lineage>
        <taxon>Eukaryota</taxon>
        <taxon>Metazoa</taxon>
        <taxon>Spiralia</taxon>
        <taxon>Lophotrochozoa</taxon>
        <taxon>Annelida</taxon>
        <taxon>Polychaeta</taxon>
        <taxon>Sedentaria</taxon>
        <taxon>Scolecida</taxon>
        <taxon>Capitellidae</taxon>
        <taxon>Capitella</taxon>
    </lineage>
</organism>
<evidence type="ECO:0000313" key="13">
    <source>
        <dbReference type="EMBL" id="ELU01932.1"/>
    </source>
</evidence>
<dbReference type="PIRSF" id="PIRSF000654">
    <property type="entry name" value="Integrin-linked_kinase"/>
    <property type="match status" value="1"/>
</dbReference>
<evidence type="ECO:0000256" key="8">
    <source>
        <dbReference type="ARBA" id="ARBA00047899"/>
    </source>
</evidence>
<reference evidence="13 15" key="2">
    <citation type="journal article" date="2013" name="Nature">
        <title>Insights into bilaterian evolution from three spiralian genomes.</title>
        <authorList>
            <person name="Simakov O."/>
            <person name="Marletaz F."/>
            <person name="Cho S.J."/>
            <person name="Edsinger-Gonzales E."/>
            <person name="Havlak P."/>
            <person name="Hellsten U."/>
            <person name="Kuo D.H."/>
            <person name="Larsson T."/>
            <person name="Lv J."/>
            <person name="Arendt D."/>
            <person name="Savage R."/>
            <person name="Osoegawa K."/>
            <person name="de Jong P."/>
            <person name="Grimwood J."/>
            <person name="Chapman J.A."/>
            <person name="Shapiro H."/>
            <person name="Aerts A."/>
            <person name="Otillar R.P."/>
            <person name="Terry A.Y."/>
            <person name="Boore J.L."/>
            <person name="Grigoriev I.V."/>
            <person name="Lindberg D.R."/>
            <person name="Seaver E.C."/>
            <person name="Weisblat D.A."/>
            <person name="Putnam N.H."/>
            <person name="Rokhsar D.S."/>
        </authorList>
    </citation>
    <scope>NUCLEOTIDE SEQUENCE</scope>
    <source>
        <strain evidence="13 15">I ESC-2004</strain>
    </source>
</reference>
<feature type="domain" description="Protein kinase" evidence="12">
    <location>
        <begin position="5"/>
        <end position="263"/>
    </location>
</feature>
<evidence type="ECO:0000256" key="6">
    <source>
        <dbReference type="ARBA" id="ARBA00022777"/>
    </source>
</evidence>
<keyword evidence="5 10" id="KW-0547">Nucleotide-binding</keyword>
<gene>
    <name evidence="13" type="ORF">CAPTEDRAFT_122573</name>
</gene>
<evidence type="ECO:0000256" key="11">
    <source>
        <dbReference type="RuleBase" id="RU000304"/>
    </source>
</evidence>
<dbReference type="CDD" id="cd08215">
    <property type="entry name" value="STKc_Nek"/>
    <property type="match status" value="1"/>
</dbReference>
<dbReference type="InterPro" id="IPR008271">
    <property type="entry name" value="Ser/Thr_kinase_AS"/>
</dbReference>
<dbReference type="Proteomes" id="UP000014760">
    <property type="component" value="Unassembled WGS sequence"/>
</dbReference>
<dbReference type="GO" id="GO:0005524">
    <property type="term" value="F:ATP binding"/>
    <property type="evidence" value="ECO:0007669"/>
    <property type="project" value="UniProtKB-UniRule"/>
</dbReference>
<comment type="catalytic activity">
    <reaction evidence="8">
        <text>L-threonyl-[protein] + ATP = O-phospho-L-threonyl-[protein] + ADP + H(+)</text>
        <dbReference type="Rhea" id="RHEA:46608"/>
        <dbReference type="Rhea" id="RHEA-COMP:11060"/>
        <dbReference type="Rhea" id="RHEA-COMP:11605"/>
        <dbReference type="ChEBI" id="CHEBI:15378"/>
        <dbReference type="ChEBI" id="CHEBI:30013"/>
        <dbReference type="ChEBI" id="CHEBI:30616"/>
        <dbReference type="ChEBI" id="CHEBI:61977"/>
        <dbReference type="ChEBI" id="CHEBI:456216"/>
        <dbReference type="EC" id="2.7.11.1"/>
    </reaction>
</comment>
<evidence type="ECO:0000313" key="14">
    <source>
        <dbReference type="EnsemblMetazoa" id="CapteP122573"/>
    </source>
</evidence>
<dbReference type="SMART" id="SM00220">
    <property type="entry name" value="S_TKc"/>
    <property type="match status" value="1"/>
</dbReference>
<dbReference type="EnsemblMetazoa" id="CapteT122573">
    <property type="protein sequence ID" value="CapteP122573"/>
    <property type="gene ID" value="CapteG122573"/>
</dbReference>
<dbReference type="EMBL" id="KB304553">
    <property type="protein sequence ID" value="ELU01932.1"/>
    <property type="molecule type" value="Genomic_DNA"/>
</dbReference>
<accession>R7UFA4</accession>
<evidence type="ECO:0000259" key="12">
    <source>
        <dbReference type="PROSITE" id="PS50011"/>
    </source>
</evidence>
<dbReference type="PROSITE" id="PS00108">
    <property type="entry name" value="PROTEIN_KINASE_ST"/>
    <property type="match status" value="1"/>
</dbReference>
<dbReference type="EC" id="2.7.11.1" evidence="2"/>
<evidence type="ECO:0000256" key="9">
    <source>
        <dbReference type="ARBA" id="ARBA00048679"/>
    </source>
</evidence>
<evidence type="ECO:0000256" key="2">
    <source>
        <dbReference type="ARBA" id="ARBA00012513"/>
    </source>
</evidence>
<evidence type="ECO:0000313" key="15">
    <source>
        <dbReference type="Proteomes" id="UP000014760"/>
    </source>
</evidence>
<dbReference type="Gene3D" id="3.30.200.20">
    <property type="entry name" value="Phosphorylase Kinase, domain 1"/>
    <property type="match status" value="1"/>
</dbReference>
<evidence type="ECO:0000256" key="1">
    <source>
        <dbReference type="ARBA" id="ARBA00010886"/>
    </source>
</evidence>
<dbReference type="GO" id="GO:0004674">
    <property type="term" value="F:protein serine/threonine kinase activity"/>
    <property type="evidence" value="ECO:0007669"/>
    <property type="project" value="UniProtKB-KW"/>
</dbReference>
<dbReference type="PROSITE" id="PS00107">
    <property type="entry name" value="PROTEIN_KINASE_ATP"/>
    <property type="match status" value="1"/>
</dbReference>
<dbReference type="OrthoDB" id="248923at2759"/>
<dbReference type="STRING" id="283909.R7UFA4"/>
<evidence type="ECO:0000256" key="5">
    <source>
        <dbReference type="ARBA" id="ARBA00022741"/>
    </source>
</evidence>
<dbReference type="InterPro" id="IPR000719">
    <property type="entry name" value="Prot_kinase_dom"/>
</dbReference>
<comment type="catalytic activity">
    <reaction evidence="9">
        <text>L-seryl-[protein] + ATP = O-phospho-L-seryl-[protein] + ADP + H(+)</text>
        <dbReference type="Rhea" id="RHEA:17989"/>
        <dbReference type="Rhea" id="RHEA-COMP:9863"/>
        <dbReference type="Rhea" id="RHEA-COMP:11604"/>
        <dbReference type="ChEBI" id="CHEBI:15378"/>
        <dbReference type="ChEBI" id="CHEBI:29999"/>
        <dbReference type="ChEBI" id="CHEBI:30616"/>
        <dbReference type="ChEBI" id="CHEBI:83421"/>
        <dbReference type="ChEBI" id="CHEBI:456216"/>
        <dbReference type="EC" id="2.7.11.1"/>
    </reaction>
</comment>
<keyword evidence="3 11" id="KW-0723">Serine/threonine-protein kinase</keyword>
<evidence type="ECO:0000256" key="7">
    <source>
        <dbReference type="ARBA" id="ARBA00022840"/>
    </source>
</evidence>
<dbReference type="HOGENOM" id="CLU_000288_63_23_1"/>
<dbReference type="InterPro" id="IPR011009">
    <property type="entry name" value="Kinase-like_dom_sf"/>
</dbReference>